<dbReference type="PANTHER" id="PTHR35191:SF1">
    <property type="entry name" value="PROPHAGE SIDE TAIL FIBER PROTEIN HOMOLOG STFQ-RELATED"/>
    <property type="match status" value="1"/>
</dbReference>
<dbReference type="SUPFAM" id="SSF88874">
    <property type="entry name" value="Receptor-binding domain of short tail fibre protein gp12"/>
    <property type="match status" value="1"/>
</dbReference>
<evidence type="ECO:0000256" key="1">
    <source>
        <dbReference type="SAM" id="MobiDB-lite"/>
    </source>
</evidence>
<evidence type="ECO:0000259" key="2">
    <source>
        <dbReference type="Pfam" id="PF07484"/>
    </source>
</evidence>
<dbReference type="Pfam" id="PF07484">
    <property type="entry name" value="Collar"/>
    <property type="match status" value="1"/>
</dbReference>
<gene>
    <name evidence="3" type="ordered locus">PC1_2736</name>
</gene>
<dbReference type="InterPro" id="IPR011083">
    <property type="entry name" value="Phage_tail_collar_dom"/>
</dbReference>
<dbReference type="STRING" id="561230.PC1_2736"/>
<dbReference type="InterPro" id="IPR037053">
    <property type="entry name" value="Phage_tail_collar_dom_sf"/>
</dbReference>
<dbReference type="EMBL" id="CP001657">
    <property type="protein sequence ID" value="ACT13766.1"/>
    <property type="molecule type" value="Genomic_DNA"/>
</dbReference>
<sequence>MANLSEQESWIDGIYQLETSDPVVAGPGGISNRQAEQLASRTTYLKKMQETTGKSLQTHLAASDPHSQYAPKNSPALTGTPTAPTTAQTTNNTQIATTAFVKTAIAALINGSPAALDTLQELANALGNDPHFSTTILNAIADVKTDAANKLNAHASVLDAHPRYAPKDSPALTGTPTAPTAASNSNNTQLATTAFVKAAVAALVNGSPAALDTLQELAAALGNDPNFSTTILNALAGKLAKDQNGADISDKAKFLSTLVYRGELVNHGTFAACNREGVYRVALSDGNTVTDMPRNIRGEILYSYGFLFVNEIGGAISQMYLPHRGPVATRQNWDGSYSLGWNVTLDGLTNKPSATDIGAFPLGFTGTVNNDEVAWDANSGVYRAQYPGAGQMLIHFHGAGASCPSLQFLGEYGNGGLSYRTARDGMGFEHSWAKIYTTQFKPTAADVGALPIAGGALQGGIRIGAGNIDLPARRAVVGVMPDESYRQMLSLSPDNTVVFGNPNSSAVIHTTDRVYIAAAGGAWRSVYHEGNLTPAAIGAMPASELAGIPLPFPGAVAPTGWLKCNGQSFDKSQYPILASRYPSGVLPDLRGEFVRGWDDGRGADASRALLSAQGDAIRNIVGTIGQLNDRVNTTETAGVFDANKYTGAHSGLTGGNGGRIATFDASKVVPTAAENRPRNIAFNYIVRAA</sequence>
<accession>C6DA10</accession>
<dbReference type="Proteomes" id="UP000002736">
    <property type="component" value="Chromosome"/>
</dbReference>
<feature type="region of interest" description="Disordered" evidence="1">
    <location>
        <begin position="162"/>
        <end position="185"/>
    </location>
</feature>
<feature type="compositionally biased region" description="Polar residues" evidence="1">
    <location>
        <begin position="51"/>
        <end position="60"/>
    </location>
</feature>
<evidence type="ECO:0000313" key="4">
    <source>
        <dbReference type="Proteomes" id="UP000002736"/>
    </source>
</evidence>
<dbReference type="RefSeq" id="WP_015840934.1">
    <property type="nucleotide sequence ID" value="NC_012917.1"/>
</dbReference>
<protein>
    <submittedName>
        <fullName evidence="3">Tail Collar domain protein</fullName>
    </submittedName>
</protein>
<dbReference type="InterPro" id="IPR051934">
    <property type="entry name" value="Phage_Tail_Fiber_Structural"/>
</dbReference>
<feature type="region of interest" description="Disordered" evidence="1">
    <location>
        <begin position="51"/>
        <end position="91"/>
    </location>
</feature>
<dbReference type="KEGG" id="pct:PC1_2736"/>
<feature type="domain" description="Phage tail collar" evidence="2">
    <location>
        <begin position="547"/>
        <end position="594"/>
    </location>
</feature>
<dbReference type="AlphaFoldDB" id="C6DA10"/>
<dbReference type="PANTHER" id="PTHR35191">
    <property type="entry name" value="PROPHAGE SIDE TAIL FIBER PROTEIN HOMOLOG STFQ-RELATED"/>
    <property type="match status" value="1"/>
</dbReference>
<proteinExistence type="predicted"/>
<name>C6DA10_PECCP</name>
<evidence type="ECO:0000313" key="3">
    <source>
        <dbReference type="EMBL" id="ACT13766.1"/>
    </source>
</evidence>
<feature type="compositionally biased region" description="Low complexity" evidence="1">
    <location>
        <begin position="169"/>
        <end position="185"/>
    </location>
</feature>
<reference evidence="3 4" key="1">
    <citation type="submission" date="2009-07" db="EMBL/GenBank/DDBJ databases">
        <title>Complete sequence of Pectobacterium carotovorum subsp. carotovorum PC1.</title>
        <authorList>
            <consortium name="US DOE Joint Genome Institute"/>
            <person name="Lucas S."/>
            <person name="Copeland A."/>
            <person name="Lapidus A."/>
            <person name="Glavina del Rio T."/>
            <person name="Tice H."/>
            <person name="Bruce D."/>
            <person name="Goodwin L."/>
            <person name="Pitluck S."/>
            <person name="Munk A.C."/>
            <person name="Brettin T."/>
            <person name="Detter J.C."/>
            <person name="Han C."/>
            <person name="Tapia R."/>
            <person name="Larimer F."/>
            <person name="Land M."/>
            <person name="Hauser L."/>
            <person name="Kyrpides N."/>
            <person name="Mikhailova N."/>
            <person name="Balakrishnan V."/>
            <person name="Glasner J."/>
            <person name="Perna N.T."/>
        </authorList>
    </citation>
    <scope>NUCLEOTIDE SEQUENCE [LARGE SCALE GENOMIC DNA]</scope>
    <source>
        <strain evidence="3 4">PC1</strain>
    </source>
</reference>
<organism evidence="3 4">
    <name type="scientific">Pectobacterium carotovorum subsp. carotovorum (strain PC1)</name>
    <dbReference type="NCBI Taxonomy" id="561230"/>
    <lineage>
        <taxon>Bacteria</taxon>
        <taxon>Pseudomonadati</taxon>
        <taxon>Pseudomonadota</taxon>
        <taxon>Gammaproteobacteria</taxon>
        <taxon>Enterobacterales</taxon>
        <taxon>Pectobacteriaceae</taxon>
        <taxon>Pectobacterium</taxon>
    </lineage>
</organism>
<dbReference type="eggNOG" id="COG4675">
    <property type="taxonomic scope" value="Bacteria"/>
</dbReference>
<feature type="compositionally biased region" description="Low complexity" evidence="1">
    <location>
        <begin position="78"/>
        <end position="91"/>
    </location>
</feature>
<dbReference type="HOGENOM" id="CLU_434667_0_0_6"/>
<dbReference type="Gene3D" id="3.90.1340.10">
    <property type="entry name" value="Phage tail collar domain"/>
    <property type="match status" value="1"/>
</dbReference>